<accession>Q7R7R2</accession>
<evidence type="ECO:0000313" key="2">
    <source>
        <dbReference type="Proteomes" id="UP000008553"/>
    </source>
</evidence>
<name>Q7R7R2_PLAYO</name>
<dbReference type="AlphaFoldDB" id="Q7R7R2"/>
<gene>
    <name evidence="1" type="ORF">PY07519</name>
</gene>
<protein>
    <submittedName>
        <fullName evidence="1">Uncharacterized protein</fullName>
    </submittedName>
</protein>
<comment type="caution">
    <text evidence="1">The sequence shown here is derived from an EMBL/GenBank/DDBJ whole genome shotgun (WGS) entry which is preliminary data.</text>
</comment>
<feature type="non-terminal residue" evidence="1">
    <location>
        <position position="1"/>
    </location>
</feature>
<keyword evidence="2" id="KW-1185">Reference proteome</keyword>
<organism evidence="1 2">
    <name type="scientific">Plasmodium yoelii yoelii</name>
    <dbReference type="NCBI Taxonomy" id="73239"/>
    <lineage>
        <taxon>Eukaryota</taxon>
        <taxon>Sar</taxon>
        <taxon>Alveolata</taxon>
        <taxon>Apicomplexa</taxon>
        <taxon>Aconoidasida</taxon>
        <taxon>Haemosporida</taxon>
        <taxon>Plasmodiidae</taxon>
        <taxon>Plasmodium</taxon>
        <taxon>Plasmodium (Vinckeia)</taxon>
    </lineage>
</organism>
<evidence type="ECO:0000313" key="1">
    <source>
        <dbReference type="EMBL" id="EAA20001.1"/>
    </source>
</evidence>
<reference evidence="1 2" key="1">
    <citation type="journal article" date="2002" name="Nature">
        <title>Genome sequence and comparative analysis of the model rodent malaria parasite Plasmodium yoelii yoelii.</title>
        <authorList>
            <person name="Carlton J.M."/>
            <person name="Angiuoli S.V."/>
            <person name="Suh B.B."/>
            <person name="Kooij T.W."/>
            <person name="Pertea M."/>
            <person name="Silva J.C."/>
            <person name="Ermolaeva M.D."/>
            <person name="Allen J.E."/>
            <person name="Selengut J.D."/>
            <person name="Koo H.L."/>
            <person name="Peterson J.D."/>
            <person name="Pop M."/>
            <person name="Kosack D.S."/>
            <person name="Shumway M.F."/>
            <person name="Bidwell S.L."/>
            <person name="Shallom S.J."/>
            <person name="van Aken S.E."/>
            <person name="Riedmuller S.B."/>
            <person name="Feldblyum T.V."/>
            <person name="Cho J.K."/>
            <person name="Quackenbush J."/>
            <person name="Sedegah M."/>
            <person name="Shoaibi A."/>
            <person name="Cummings L.M."/>
            <person name="Florens L."/>
            <person name="Yates J.R."/>
            <person name="Raine J.D."/>
            <person name="Sinden R.E."/>
            <person name="Harris M.A."/>
            <person name="Cunningham D.A."/>
            <person name="Preiser P.R."/>
            <person name="Bergman L.W."/>
            <person name="Vaidya A.B."/>
            <person name="van Lin L.H."/>
            <person name="Janse C.J."/>
            <person name="Waters A.P."/>
            <person name="Smith H.O."/>
            <person name="White O.R."/>
            <person name="Salzberg S.L."/>
            <person name="Venter J.C."/>
            <person name="Fraser C.M."/>
            <person name="Hoffman S.L."/>
            <person name="Gardner M.J."/>
            <person name="Carucci D.J."/>
        </authorList>
    </citation>
    <scope>NUCLEOTIDE SEQUENCE [LARGE SCALE GENOMIC DNA]</scope>
    <source>
        <strain evidence="1 2">17XNL</strain>
    </source>
</reference>
<sequence length="25" mass="3157">SINCFKLRYVEIKKEKKFKKKELKK</sequence>
<dbReference type="InParanoid" id="Q7R7R2"/>
<proteinExistence type="predicted"/>
<dbReference type="Proteomes" id="UP000008553">
    <property type="component" value="Unassembled WGS sequence"/>
</dbReference>
<dbReference type="PaxDb" id="73239-Q7R7R2"/>
<dbReference type="EMBL" id="AABL01002785">
    <property type="protein sequence ID" value="EAA20001.1"/>
    <property type="molecule type" value="Genomic_DNA"/>
</dbReference>